<dbReference type="SUPFAM" id="SSF52540">
    <property type="entry name" value="P-loop containing nucleoside triphosphate hydrolases"/>
    <property type="match status" value="1"/>
</dbReference>
<dbReference type="Pfam" id="PF00009">
    <property type="entry name" value="GTP_EFTU"/>
    <property type="match status" value="1"/>
</dbReference>
<evidence type="ECO:0000313" key="6">
    <source>
        <dbReference type="Proteomes" id="UP001164286"/>
    </source>
</evidence>
<protein>
    <submittedName>
        <fullName evidence="5">GTP-binding protein 1</fullName>
    </submittedName>
</protein>
<dbReference type="CDD" id="cd04165">
    <property type="entry name" value="GTPBP1_like"/>
    <property type="match status" value="1"/>
</dbReference>
<dbReference type="PANTHER" id="PTHR43721">
    <property type="entry name" value="ELONGATION FACTOR TU-RELATED"/>
    <property type="match status" value="1"/>
</dbReference>
<evidence type="ECO:0000256" key="1">
    <source>
        <dbReference type="ARBA" id="ARBA00007249"/>
    </source>
</evidence>
<dbReference type="InterPro" id="IPR004161">
    <property type="entry name" value="EFTu-like_2"/>
</dbReference>
<dbReference type="Proteomes" id="UP001164286">
    <property type="component" value="Unassembled WGS sequence"/>
</dbReference>
<dbReference type="AlphaFoldDB" id="A0AA38LWL5"/>
<evidence type="ECO:0000313" key="5">
    <source>
        <dbReference type="EMBL" id="KAI9637963.1"/>
    </source>
</evidence>
<dbReference type="CDD" id="cd03694">
    <property type="entry name" value="GTPBP_II"/>
    <property type="match status" value="1"/>
</dbReference>
<keyword evidence="6" id="KW-1185">Reference proteome</keyword>
<gene>
    <name evidence="5" type="ORF">MKK02DRAFT_35977</name>
</gene>
<dbReference type="PANTHER" id="PTHR43721:SF9">
    <property type="entry name" value="GTP-BINDING PROTEIN 1"/>
    <property type="match status" value="1"/>
</dbReference>
<sequence length="619" mass="66644">MTTLRSFQAEIEGISHEKHRIATEEAKRAHLAAELAKHHGKLPPKKEAVAEVHEQENVAESEEVERTLEELITDDGDTDELRSRLASSILRSHGELVIPLGAHPSPASLYSPAVPPVPIETVGKALSTAQLASAIERLRAASTALNAELNELYRADSGAGPYGCWMVRLTPRGVEEIMEVRVAVVGNVDAGKSTTLGVLTRGGLDDGRGKARVALFRHPHEIETGRTSSVGGEILGFSPKGEAVIPTGHAAEAMGDGHLASAKREKMGWEEICKRAAKVISFIDLAGHERYFKTTLYGLSGCAPDYVMLMVGGNAGLIGMSKEHLGVALALNVPIAVCVTKIDMTPPKILEQTVTMLTKVLKSPGCRRIPVFVDTAQQAVDCSRYFGKPLGGGSARLCPIFMVSNVSGHNLPTLRTFLNCLPSSQSDEKYVVDAPFEFQISDVFSVPFVGTVVSGVITAGSIHANDAVLLGPDSVGQFMPTAVKTIQRKRAPVNSAEAGQSVSFALKRIRRTQVRKGMVLVGKTDIPPKVVRRFECQVMVLHHASTIQPKYQAMMHCGAIRQTVKILSLDHPSGLIRTGDRAKVVFEFVSHTEYVKPGALVLLREAKTKVLGVITQVLA</sequence>
<keyword evidence="2" id="KW-0547">Nucleotide-binding</keyword>
<dbReference type="Gene3D" id="3.40.50.300">
    <property type="entry name" value="P-loop containing nucleotide triphosphate hydrolases"/>
    <property type="match status" value="1"/>
</dbReference>
<dbReference type="EMBL" id="JAKWFO010000003">
    <property type="protein sequence ID" value="KAI9637963.1"/>
    <property type="molecule type" value="Genomic_DNA"/>
</dbReference>
<accession>A0AA38LWL5</accession>
<dbReference type="FunFam" id="2.40.30.10:FF:000014">
    <property type="entry name" value="Probable GTP-binding protein 1"/>
    <property type="match status" value="1"/>
</dbReference>
<dbReference type="InterPro" id="IPR035531">
    <property type="entry name" value="GTPBP1-like"/>
</dbReference>
<reference evidence="5" key="1">
    <citation type="journal article" date="2022" name="G3 (Bethesda)">
        <title>High quality genome of the basidiomycete yeast Dioszegia hungarica PDD-24b-2 isolated from cloud water.</title>
        <authorList>
            <person name="Jarrige D."/>
            <person name="Haridas S."/>
            <person name="Bleykasten-Grosshans C."/>
            <person name="Joly M."/>
            <person name="Nadalig T."/>
            <person name="Sancelme M."/>
            <person name="Vuilleumier S."/>
            <person name="Grigoriev I.V."/>
            <person name="Amato P."/>
            <person name="Bringel F."/>
        </authorList>
    </citation>
    <scope>NUCLEOTIDE SEQUENCE</scope>
    <source>
        <strain evidence="5">PDD-24b-2</strain>
    </source>
</reference>
<dbReference type="GeneID" id="77728524"/>
<keyword evidence="3" id="KW-0342">GTP-binding</keyword>
<dbReference type="Gene3D" id="2.40.30.10">
    <property type="entry name" value="Translation factors"/>
    <property type="match status" value="2"/>
</dbReference>
<dbReference type="FunFam" id="3.40.50.300:FF:000091">
    <property type="entry name" value="Probable GTP-binding protein 1"/>
    <property type="match status" value="1"/>
</dbReference>
<evidence type="ECO:0000256" key="2">
    <source>
        <dbReference type="ARBA" id="ARBA00022741"/>
    </source>
</evidence>
<name>A0AA38LWL5_9TREE</name>
<dbReference type="RefSeq" id="XP_052947740.1">
    <property type="nucleotide sequence ID" value="XM_053089319.1"/>
</dbReference>
<dbReference type="InterPro" id="IPR009001">
    <property type="entry name" value="Transl_elong_EF1A/Init_IF2_C"/>
</dbReference>
<comment type="similarity">
    <text evidence="1">Belongs to the TRAFAC class translation factor GTPase superfamily. Classic translation factor GTPase family. EF-Tu/EF-1A subfamily.</text>
</comment>
<evidence type="ECO:0000259" key="4">
    <source>
        <dbReference type="PROSITE" id="PS51722"/>
    </source>
</evidence>
<dbReference type="GO" id="GO:0005525">
    <property type="term" value="F:GTP binding"/>
    <property type="evidence" value="ECO:0007669"/>
    <property type="project" value="UniProtKB-KW"/>
</dbReference>
<dbReference type="InterPro" id="IPR009000">
    <property type="entry name" value="Transl_B-barrel_sf"/>
</dbReference>
<dbReference type="InterPro" id="IPR027417">
    <property type="entry name" value="P-loop_NTPase"/>
</dbReference>
<dbReference type="GO" id="GO:0003746">
    <property type="term" value="F:translation elongation factor activity"/>
    <property type="evidence" value="ECO:0007669"/>
    <property type="project" value="TreeGrafter"/>
</dbReference>
<organism evidence="5 6">
    <name type="scientific">Dioszegia hungarica</name>
    <dbReference type="NCBI Taxonomy" id="4972"/>
    <lineage>
        <taxon>Eukaryota</taxon>
        <taxon>Fungi</taxon>
        <taxon>Dikarya</taxon>
        <taxon>Basidiomycota</taxon>
        <taxon>Agaricomycotina</taxon>
        <taxon>Tremellomycetes</taxon>
        <taxon>Tremellales</taxon>
        <taxon>Bulleribasidiaceae</taxon>
        <taxon>Dioszegia</taxon>
    </lineage>
</organism>
<dbReference type="InterPro" id="IPR050055">
    <property type="entry name" value="EF-Tu_GTPase"/>
</dbReference>
<dbReference type="SUPFAM" id="SSF50465">
    <property type="entry name" value="EF-Tu/eEF-1alpha/eIF2-gamma C-terminal domain"/>
    <property type="match status" value="1"/>
</dbReference>
<dbReference type="PROSITE" id="PS51722">
    <property type="entry name" value="G_TR_2"/>
    <property type="match status" value="1"/>
</dbReference>
<dbReference type="SUPFAM" id="SSF50447">
    <property type="entry name" value="Translation proteins"/>
    <property type="match status" value="1"/>
</dbReference>
<dbReference type="Pfam" id="PF03144">
    <property type="entry name" value="GTP_EFTU_D2"/>
    <property type="match status" value="1"/>
</dbReference>
<feature type="domain" description="Tr-type G" evidence="4">
    <location>
        <begin position="177"/>
        <end position="426"/>
    </location>
</feature>
<dbReference type="GO" id="GO:0003924">
    <property type="term" value="F:GTPase activity"/>
    <property type="evidence" value="ECO:0007669"/>
    <property type="project" value="InterPro"/>
</dbReference>
<dbReference type="InterPro" id="IPR000795">
    <property type="entry name" value="T_Tr_GTP-bd_dom"/>
</dbReference>
<comment type="caution">
    <text evidence="5">The sequence shown here is derived from an EMBL/GenBank/DDBJ whole genome shotgun (WGS) entry which is preliminary data.</text>
</comment>
<evidence type="ECO:0000256" key="3">
    <source>
        <dbReference type="ARBA" id="ARBA00023134"/>
    </source>
</evidence>
<proteinExistence type="inferred from homology"/>
<dbReference type="CDD" id="cd03708">
    <property type="entry name" value="GTPBP_III"/>
    <property type="match status" value="1"/>
</dbReference>